<evidence type="ECO:0008006" key="4">
    <source>
        <dbReference type="Google" id="ProtNLM"/>
    </source>
</evidence>
<name>A0ABX2G0R2_9BURK</name>
<evidence type="ECO:0000313" key="2">
    <source>
        <dbReference type="EMBL" id="NRT55029.1"/>
    </source>
</evidence>
<reference evidence="2 3" key="1">
    <citation type="submission" date="2020-05" db="EMBL/GenBank/DDBJ databases">
        <title>Genomic Encyclopedia of Type Strains, Phase IV (KMG-V): Genome sequencing to study the core and pangenomes of soil and plant-associated prokaryotes.</title>
        <authorList>
            <person name="Whitman W."/>
        </authorList>
    </citation>
    <scope>NUCLEOTIDE SEQUENCE [LARGE SCALE GENOMIC DNA]</scope>
    <source>
        <strain evidence="2 3">C29</strain>
    </source>
</reference>
<sequence length="173" mass="18808">MNAPFLSRRRGALSLLRPLSLSSLLLIAPGAAVRADDLPPAGVAAEPAVLDLDFRELLSGPVGARGPVWSERLRAADGRRVRITGYMVTQEIGRPGRFFLAPRPLAMSEHADGEADDLPPTVLTVLMPPQDAEVVPLPTRGRLQLTGTLRVGRAELDDGRIVWLRLELEPRRS</sequence>
<accession>A0ABX2G0R2</accession>
<feature type="chain" id="PRO_5046679064" description="DUF3299 domain-containing protein" evidence="1">
    <location>
        <begin position="35"/>
        <end position="173"/>
    </location>
</feature>
<protein>
    <recommendedName>
        <fullName evidence="4">DUF3299 domain-containing protein</fullName>
    </recommendedName>
</protein>
<organism evidence="2 3">
    <name type="scientific">Sphaerotilus uruguayifluvii</name>
    <dbReference type="NCBI Taxonomy" id="2735897"/>
    <lineage>
        <taxon>Bacteria</taxon>
        <taxon>Pseudomonadati</taxon>
        <taxon>Pseudomonadota</taxon>
        <taxon>Betaproteobacteria</taxon>
        <taxon>Burkholderiales</taxon>
        <taxon>Sphaerotilaceae</taxon>
        <taxon>Sphaerotilus</taxon>
    </lineage>
</organism>
<comment type="caution">
    <text evidence="2">The sequence shown here is derived from an EMBL/GenBank/DDBJ whole genome shotgun (WGS) entry which is preliminary data.</text>
</comment>
<dbReference type="EMBL" id="JABSNM010000002">
    <property type="protein sequence ID" value="NRT55029.1"/>
    <property type="molecule type" value="Genomic_DNA"/>
</dbReference>
<feature type="signal peptide" evidence="1">
    <location>
        <begin position="1"/>
        <end position="34"/>
    </location>
</feature>
<evidence type="ECO:0000313" key="3">
    <source>
        <dbReference type="Proteomes" id="UP001516061"/>
    </source>
</evidence>
<dbReference type="Proteomes" id="UP001516061">
    <property type="component" value="Unassembled WGS sequence"/>
</dbReference>
<keyword evidence="1" id="KW-0732">Signal</keyword>
<keyword evidence="3" id="KW-1185">Reference proteome</keyword>
<proteinExistence type="predicted"/>
<gene>
    <name evidence="2" type="ORF">HNQ01_000739</name>
</gene>
<dbReference type="RefSeq" id="WP_173803964.1">
    <property type="nucleotide sequence ID" value="NZ_JABSNM010000002.1"/>
</dbReference>
<evidence type="ECO:0000256" key="1">
    <source>
        <dbReference type="SAM" id="SignalP"/>
    </source>
</evidence>